<dbReference type="Pfam" id="PF00924">
    <property type="entry name" value="MS_channel_2nd"/>
    <property type="match status" value="1"/>
</dbReference>
<dbReference type="Gene3D" id="1.10.287.1260">
    <property type="match status" value="1"/>
</dbReference>
<keyword evidence="13" id="KW-1185">Reference proteome</keyword>
<feature type="transmembrane region" description="Helical" evidence="8">
    <location>
        <begin position="99"/>
        <end position="120"/>
    </location>
</feature>
<comment type="subcellular location">
    <subcellularLocation>
        <location evidence="1">Cell membrane</location>
        <topology evidence="1">Multi-pass membrane protein</topology>
    </subcellularLocation>
</comment>
<dbReference type="GO" id="GO:0008381">
    <property type="term" value="F:mechanosensitive monoatomic ion channel activity"/>
    <property type="evidence" value="ECO:0007669"/>
    <property type="project" value="UniProtKB-ARBA"/>
</dbReference>
<dbReference type="GO" id="GO:0005886">
    <property type="term" value="C:plasma membrane"/>
    <property type="evidence" value="ECO:0007669"/>
    <property type="project" value="UniProtKB-SubCell"/>
</dbReference>
<dbReference type="InterPro" id="IPR011014">
    <property type="entry name" value="MscS_channel_TM-2"/>
</dbReference>
<dbReference type="InterPro" id="IPR011066">
    <property type="entry name" value="MscS_channel_C_sf"/>
</dbReference>
<feature type="domain" description="Mechanosensitive ion channel MscS" evidence="9">
    <location>
        <begin position="261"/>
        <end position="324"/>
    </location>
</feature>
<evidence type="ECO:0000259" key="9">
    <source>
        <dbReference type="Pfam" id="PF00924"/>
    </source>
</evidence>
<dbReference type="SUPFAM" id="SSF50182">
    <property type="entry name" value="Sm-like ribonucleoproteins"/>
    <property type="match status" value="1"/>
</dbReference>
<keyword evidence="3" id="KW-1003">Cell membrane</keyword>
<evidence type="ECO:0000256" key="6">
    <source>
        <dbReference type="ARBA" id="ARBA00023136"/>
    </source>
</evidence>
<feature type="transmembrane region" description="Helical" evidence="8">
    <location>
        <begin position="219"/>
        <end position="238"/>
    </location>
</feature>
<dbReference type="EMBL" id="SSOC01000009">
    <property type="protein sequence ID" value="THF61455.1"/>
    <property type="molecule type" value="Genomic_DNA"/>
</dbReference>
<evidence type="ECO:0000256" key="5">
    <source>
        <dbReference type="ARBA" id="ARBA00022989"/>
    </source>
</evidence>
<dbReference type="OrthoDB" id="9809206at2"/>
<dbReference type="SUPFAM" id="SSF82689">
    <property type="entry name" value="Mechanosensitive channel protein MscS (YggB), C-terminal domain"/>
    <property type="match status" value="1"/>
</dbReference>
<evidence type="ECO:0000259" key="11">
    <source>
        <dbReference type="Pfam" id="PF21088"/>
    </source>
</evidence>
<dbReference type="Gene3D" id="2.30.30.60">
    <property type="match status" value="1"/>
</dbReference>
<dbReference type="SUPFAM" id="SSF82861">
    <property type="entry name" value="Mechanosensitive channel protein MscS (YggB), transmembrane region"/>
    <property type="match status" value="1"/>
</dbReference>
<name>A0A4V3WB08_9RHOO</name>
<reference evidence="12 13" key="1">
    <citation type="submission" date="2019-04" db="EMBL/GenBank/DDBJ databases">
        <title>Azoarcus nasutitermitis sp. nov. isolated from termite nest.</title>
        <authorList>
            <person name="Lin S.-Y."/>
            <person name="Hameed A."/>
            <person name="Hsu Y.-H."/>
            <person name="Young C.-C."/>
        </authorList>
    </citation>
    <scope>NUCLEOTIDE SEQUENCE [LARGE SCALE GENOMIC DNA]</scope>
    <source>
        <strain evidence="12 13">CC-YHH838</strain>
    </source>
</reference>
<dbReference type="Gene3D" id="3.30.70.100">
    <property type="match status" value="1"/>
</dbReference>
<evidence type="ECO:0000256" key="2">
    <source>
        <dbReference type="ARBA" id="ARBA00008017"/>
    </source>
</evidence>
<gene>
    <name evidence="12" type="ORF">E6C76_20460</name>
</gene>
<comment type="similarity">
    <text evidence="2">Belongs to the MscS (TC 1.A.23) family.</text>
</comment>
<dbReference type="InterPro" id="IPR023408">
    <property type="entry name" value="MscS_beta-dom_sf"/>
</dbReference>
<evidence type="ECO:0000259" key="10">
    <source>
        <dbReference type="Pfam" id="PF21082"/>
    </source>
</evidence>
<dbReference type="AlphaFoldDB" id="A0A4V3WB08"/>
<feature type="transmembrane region" description="Helical" evidence="8">
    <location>
        <begin position="66"/>
        <end position="87"/>
    </location>
</feature>
<feature type="transmembrane region" description="Helical" evidence="8">
    <location>
        <begin position="26"/>
        <end position="45"/>
    </location>
</feature>
<protein>
    <submittedName>
        <fullName evidence="12">Mechanosensitive ion channel</fullName>
    </submittedName>
</protein>
<feature type="domain" description="Mechanosensitive ion channel MscS C-terminal" evidence="10">
    <location>
        <begin position="335"/>
        <end position="418"/>
    </location>
</feature>
<dbReference type="InterPro" id="IPR010920">
    <property type="entry name" value="LSM_dom_sf"/>
</dbReference>
<feature type="transmembrane region" description="Helical" evidence="8">
    <location>
        <begin position="132"/>
        <end position="154"/>
    </location>
</feature>
<keyword evidence="6 8" id="KW-0472">Membrane</keyword>
<evidence type="ECO:0000256" key="1">
    <source>
        <dbReference type="ARBA" id="ARBA00004651"/>
    </source>
</evidence>
<dbReference type="Proteomes" id="UP000308430">
    <property type="component" value="Unassembled WGS sequence"/>
</dbReference>
<sequence length="448" mass="48155">MSVPDLDSPQFAALLFDIRDDFRDPAVLWQIGVLALCLLAAWWLARRARVHLLEAHRDELNAARRFGREGLLRVVFPLAGLILVVLAREVLDQFHSVKLFNLAVPLLGSMAVIRLVAYALREAVGRTSWLAGFERIFASLVWGVVALHIVGWLPRVVGALESVALPLGGQRLSLWTLLQGTAMVLLTVLVALWAAGLLERRLSAAARLDQGVRQIVLRVAKSVLVLVAILIALPMVGIDLTTLSVFGGALGVGLGFGMQKIAASYVSGFIILFDRSIRIGNQIAVGSERGVVREITTRYTVLRASNGMESLVPNETLIGSVVQNDLPAGVPVALSLQFPVAYGADVERAMAVLVEVAGAQGTVLADPAPRSFLAAFGDNGILLQLNCSFAGPRGNTLAVTSAINLEVWRRFEREGIPIPRPQREIRLLPAEGELPPFGAVSSSSGESN</sequence>
<comment type="caution">
    <text evidence="12">The sequence shown here is derived from an EMBL/GenBank/DDBJ whole genome shotgun (WGS) entry which is preliminary data.</text>
</comment>
<evidence type="ECO:0000256" key="3">
    <source>
        <dbReference type="ARBA" id="ARBA00022475"/>
    </source>
</evidence>
<feature type="transmembrane region" description="Helical" evidence="8">
    <location>
        <begin position="174"/>
        <end position="198"/>
    </location>
</feature>
<dbReference type="InterPro" id="IPR052702">
    <property type="entry name" value="MscS-like_channel"/>
</dbReference>
<dbReference type="Pfam" id="PF21088">
    <property type="entry name" value="MS_channel_1st"/>
    <property type="match status" value="1"/>
</dbReference>
<proteinExistence type="inferred from homology"/>
<evidence type="ECO:0000256" key="4">
    <source>
        <dbReference type="ARBA" id="ARBA00022692"/>
    </source>
</evidence>
<dbReference type="RefSeq" id="WP_136350116.1">
    <property type="nucleotide sequence ID" value="NZ_SSOC01000009.1"/>
</dbReference>
<organism evidence="12 13">
    <name type="scientific">Pseudothauera nasutitermitis</name>
    <dbReference type="NCBI Taxonomy" id="2565930"/>
    <lineage>
        <taxon>Bacteria</taxon>
        <taxon>Pseudomonadati</taxon>
        <taxon>Pseudomonadota</taxon>
        <taxon>Betaproteobacteria</taxon>
        <taxon>Rhodocyclales</taxon>
        <taxon>Zoogloeaceae</taxon>
        <taxon>Pseudothauera</taxon>
    </lineage>
</organism>
<dbReference type="Pfam" id="PF21082">
    <property type="entry name" value="MS_channel_3rd"/>
    <property type="match status" value="1"/>
</dbReference>
<feature type="transmembrane region" description="Helical" evidence="8">
    <location>
        <begin position="250"/>
        <end position="273"/>
    </location>
</feature>
<accession>A0A4V3WB08</accession>
<feature type="region of interest" description="Disordered" evidence="7">
    <location>
        <begin position="429"/>
        <end position="448"/>
    </location>
</feature>
<feature type="domain" description="Mechanosensitive ion channel transmembrane helices 2/3" evidence="11">
    <location>
        <begin position="223"/>
        <end position="259"/>
    </location>
</feature>
<evidence type="ECO:0000313" key="12">
    <source>
        <dbReference type="EMBL" id="THF61455.1"/>
    </source>
</evidence>
<evidence type="ECO:0000256" key="8">
    <source>
        <dbReference type="SAM" id="Phobius"/>
    </source>
</evidence>
<keyword evidence="5 8" id="KW-1133">Transmembrane helix</keyword>
<dbReference type="InterPro" id="IPR049278">
    <property type="entry name" value="MS_channel_C"/>
</dbReference>
<keyword evidence="4 8" id="KW-0812">Transmembrane</keyword>
<dbReference type="InterPro" id="IPR006685">
    <property type="entry name" value="MscS_channel_2nd"/>
</dbReference>
<dbReference type="InterPro" id="IPR049142">
    <property type="entry name" value="MS_channel_1st"/>
</dbReference>
<evidence type="ECO:0000256" key="7">
    <source>
        <dbReference type="SAM" id="MobiDB-lite"/>
    </source>
</evidence>
<dbReference type="PANTHER" id="PTHR30347:SF1">
    <property type="entry name" value="MECHANOSENSITIVE CHANNEL MSCK"/>
    <property type="match status" value="1"/>
</dbReference>
<evidence type="ECO:0000313" key="13">
    <source>
        <dbReference type="Proteomes" id="UP000308430"/>
    </source>
</evidence>
<dbReference type="PANTHER" id="PTHR30347">
    <property type="entry name" value="POTASSIUM CHANNEL RELATED"/>
    <property type="match status" value="1"/>
</dbReference>